<dbReference type="AlphaFoldDB" id="A0A7X0C2X6"/>
<gene>
    <name evidence="1" type="ORF">FHU36_002615</name>
</gene>
<protein>
    <submittedName>
        <fullName evidence="1">Uncharacterized protein</fullName>
    </submittedName>
</protein>
<accession>A0A7X0C2X6</accession>
<evidence type="ECO:0000313" key="2">
    <source>
        <dbReference type="Proteomes" id="UP000583800"/>
    </source>
</evidence>
<dbReference type="Proteomes" id="UP000583800">
    <property type="component" value="Unassembled WGS sequence"/>
</dbReference>
<reference evidence="1 2" key="1">
    <citation type="submission" date="2020-08" db="EMBL/GenBank/DDBJ databases">
        <title>Sequencing the genomes of 1000 actinobacteria strains.</title>
        <authorList>
            <person name="Klenk H.-P."/>
        </authorList>
    </citation>
    <scope>NUCLEOTIDE SEQUENCE [LARGE SCALE GENOMIC DNA]</scope>
    <source>
        <strain evidence="1 2">DSM 45913</strain>
    </source>
</reference>
<evidence type="ECO:0000313" key="1">
    <source>
        <dbReference type="EMBL" id="MBB6346106.1"/>
    </source>
</evidence>
<dbReference type="EMBL" id="JACHJB010000001">
    <property type="protein sequence ID" value="MBB6346106.1"/>
    <property type="molecule type" value="Genomic_DNA"/>
</dbReference>
<organism evidence="1 2">
    <name type="scientific">Nonomuraea muscovyensis</name>
    <dbReference type="NCBI Taxonomy" id="1124761"/>
    <lineage>
        <taxon>Bacteria</taxon>
        <taxon>Bacillati</taxon>
        <taxon>Actinomycetota</taxon>
        <taxon>Actinomycetes</taxon>
        <taxon>Streptosporangiales</taxon>
        <taxon>Streptosporangiaceae</taxon>
        <taxon>Nonomuraea</taxon>
    </lineage>
</organism>
<sequence length="42" mass="4845">MRFLSLQSAWENYPEKRVQIEADIRAAMRQLLEELGGPAQTP</sequence>
<proteinExistence type="predicted"/>
<keyword evidence="2" id="KW-1185">Reference proteome</keyword>
<comment type="caution">
    <text evidence="1">The sequence shown here is derived from an EMBL/GenBank/DDBJ whole genome shotgun (WGS) entry which is preliminary data.</text>
</comment>
<name>A0A7X0C2X6_9ACTN</name>